<evidence type="ECO:0000256" key="2">
    <source>
        <dbReference type="SAM" id="MobiDB-lite"/>
    </source>
</evidence>
<name>A0AAW0D204_9AGAR</name>
<gene>
    <name evidence="3" type="ORF">VNI00_007686</name>
</gene>
<feature type="compositionally biased region" description="Pro residues" evidence="2">
    <location>
        <begin position="389"/>
        <end position="400"/>
    </location>
</feature>
<dbReference type="AlphaFoldDB" id="A0AAW0D204"/>
<dbReference type="EMBL" id="JAYKXP010000025">
    <property type="protein sequence ID" value="KAK7045433.1"/>
    <property type="molecule type" value="Genomic_DNA"/>
</dbReference>
<evidence type="ECO:0000313" key="3">
    <source>
        <dbReference type="EMBL" id="KAK7045433.1"/>
    </source>
</evidence>
<accession>A0AAW0D204</accession>
<protein>
    <submittedName>
        <fullName evidence="3">Uncharacterized protein</fullName>
    </submittedName>
</protein>
<organism evidence="3 4">
    <name type="scientific">Paramarasmius palmivorus</name>
    <dbReference type="NCBI Taxonomy" id="297713"/>
    <lineage>
        <taxon>Eukaryota</taxon>
        <taxon>Fungi</taxon>
        <taxon>Dikarya</taxon>
        <taxon>Basidiomycota</taxon>
        <taxon>Agaricomycotina</taxon>
        <taxon>Agaricomycetes</taxon>
        <taxon>Agaricomycetidae</taxon>
        <taxon>Agaricales</taxon>
        <taxon>Marasmiineae</taxon>
        <taxon>Marasmiaceae</taxon>
        <taxon>Paramarasmius</taxon>
    </lineage>
</organism>
<keyword evidence="4" id="KW-1185">Reference proteome</keyword>
<keyword evidence="1" id="KW-0175">Coiled coil</keyword>
<reference evidence="3 4" key="1">
    <citation type="submission" date="2024-01" db="EMBL/GenBank/DDBJ databases">
        <title>A draft genome for a cacao thread blight-causing isolate of Paramarasmius palmivorus.</title>
        <authorList>
            <person name="Baruah I.K."/>
            <person name="Bukari Y."/>
            <person name="Amoako-Attah I."/>
            <person name="Meinhardt L.W."/>
            <person name="Bailey B.A."/>
            <person name="Cohen S.P."/>
        </authorList>
    </citation>
    <scope>NUCLEOTIDE SEQUENCE [LARGE SCALE GENOMIC DNA]</scope>
    <source>
        <strain evidence="3 4">GH-12</strain>
    </source>
</reference>
<evidence type="ECO:0000313" key="4">
    <source>
        <dbReference type="Proteomes" id="UP001383192"/>
    </source>
</evidence>
<feature type="compositionally biased region" description="Polar residues" evidence="2">
    <location>
        <begin position="410"/>
        <end position="420"/>
    </location>
</feature>
<sequence>MSTPTYQKRHIALQSAPGELNRHNEYLEGLLKQLKTSRENMERVSAVTRQENEVETKSISKAKRFWSRKNLKENAREQTEQQERKLAEALEVEFREQATLKSLEKVVEEAIRKKDKLVDKVTESNEVKEELRQLYDKIFDGPTPEFPENDELQNNLKLAQKATDNIQTRIFSHSQAENCLVEAEENLDLCLARLNVALMPGSYSSVASVRLKGQDYLESATVLGSEAQKLLKRARTICPEVPAFPPIRVKDHPALVENFLFSNIDSVETVHLEVYPELSKLRKTIRKEWKSAADRYNTTAEYDLNESAEVIAQCREDLFKHRSGIMELVLNAPPSYGRSRSTRYPNALPPTPGSPGPSMMVLAPPTLPPLPIQPSLSTPPALPTQSLSVPPPPPSPPVPLPQSLSDSPYTERSPSSSPNLPISHLHSPRGSMNLERSSVSSSPRHEPSPPFLALPGAEANGGLLGSPIGPPPSYTSAWD</sequence>
<proteinExistence type="predicted"/>
<comment type="caution">
    <text evidence="3">The sequence shown here is derived from an EMBL/GenBank/DDBJ whole genome shotgun (WGS) entry which is preliminary data.</text>
</comment>
<evidence type="ECO:0000256" key="1">
    <source>
        <dbReference type="SAM" id="Coils"/>
    </source>
</evidence>
<feature type="compositionally biased region" description="Low complexity" evidence="2">
    <location>
        <begin position="373"/>
        <end position="388"/>
    </location>
</feature>
<dbReference type="Proteomes" id="UP001383192">
    <property type="component" value="Unassembled WGS sequence"/>
</dbReference>
<dbReference type="PANTHER" id="PTHR21974:SF2">
    <property type="entry name" value="RE15880P"/>
    <property type="match status" value="1"/>
</dbReference>
<feature type="region of interest" description="Disordered" evidence="2">
    <location>
        <begin position="335"/>
        <end position="479"/>
    </location>
</feature>
<feature type="coiled-coil region" evidence="1">
    <location>
        <begin position="68"/>
        <end position="120"/>
    </location>
</feature>
<dbReference type="PANTHER" id="PTHR21974">
    <property type="entry name" value="RE15880P"/>
    <property type="match status" value="1"/>
</dbReference>